<reference evidence="3" key="1">
    <citation type="submission" date="2016-03" db="EMBL/GenBank/DDBJ databases">
        <title>Draft genome sequence of Rosellinia necatrix.</title>
        <authorList>
            <person name="Kanematsu S."/>
        </authorList>
    </citation>
    <scope>NUCLEOTIDE SEQUENCE [LARGE SCALE GENOMIC DNA]</scope>
    <source>
        <strain evidence="3">W97</strain>
    </source>
</reference>
<organism evidence="3">
    <name type="scientific">Rosellinia necatrix</name>
    <name type="common">White root-rot fungus</name>
    <dbReference type="NCBI Taxonomy" id="77044"/>
    <lineage>
        <taxon>Eukaryota</taxon>
        <taxon>Fungi</taxon>
        <taxon>Dikarya</taxon>
        <taxon>Ascomycota</taxon>
        <taxon>Pezizomycotina</taxon>
        <taxon>Sordariomycetes</taxon>
        <taxon>Xylariomycetidae</taxon>
        <taxon>Xylariales</taxon>
        <taxon>Xylariaceae</taxon>
        <taxon>Rosellinia</taxon>
    </lineage>
</organism>
<dbReference type="Gene3D" id="3.60.60.10">
    <property type="entry name" value="Penicillin V Acylase, Chain A"/>
    <property type="match status" value="1"/>
</dbReference>
<feature type="domain" description="Acid ceramidase N-terminal" evidence="2">
    <location>
        <begin position="10"/>
        <end position="70"/>
    </location>
</feature>
<dbReference type="EMBL" id="DF977460">
    <property type="protein sequence ID" value="GAW25885.1"/>
    <property type="molecule type" value="Genomic_DNA"/>
</dbReference>
<dbReference type="Proteomes" id="UP000054516">
    <property type="component" value="Unassembled WGS sequence"/>
</dbReference>
<protein>
    <recommendedName>
        <fullName evidence="1">ceramidase</fullName>
        <ecNumber evidence="1">3.5.1.23</ecNumber>
    </recommendedName>
</protein>
<dbReference type="EC" id="3.5.1.23" evidence="1"/>
<keyword evidence="4" id="KW-1185">Reference proteome</keyword>
<keyword evidence="3" id="KW-0378">Hydrolase</keyword>
<dbReference type="InterPro" id="IPR029130">
    <property type="entry name" value="Acid_ceramidase_N"/>
</dbReference>
<evidence type="ECO:0000259" key="2">
    <source>
        <dbReference type="Pfam" id="PF15508"/>
    </source>
</evidence>
<accession>A0A1S8A7H3</accession>
<evidence type="ECO:0000256" key="1">
    <source>
        <dbReference type="ARBA" id="ARBA00011891"/>
    </source>
</evidence>
<sequence>MSTSVSTLEPIPRFTIDLARPPRERYDEVVRVFGPRMRSLAGLFDTILSKVIISPWVRSTAGVLSKLCLRRVYDKEENEEIRGISAASGVPLYLLVALNNLLDCLLGCTSGAAPVKPTITWENTGDGASQDCTRLLHFRTLDWTIHGLRELLVVLEFVDSSSDDRSQVIARSITYARFVGCLTGVRPGLSISLNQRPCHDGPSRQLHWHQLLVLLGRRRSVASIVRSLLFQPYQQLDQTEYPGEGAVSKFVEHASSLAAVPCAPCYLILCDGQEAVVIVKDHVNGTVQSTREFIAQTNHDPYHHAERTVQNQRISRQDRHEALASAFAGEGWAEESVDRLQCLQQKWDRLVPSLQARSSKTLVMAKPSITERTLRKWICDYPTLNEYSHFVTILDPMAGTIRWLIRGLPKDL</sequence>
<dbReference type="GO" id="GO:0017040">
    <property type="term" value="F:N-acylsphingosine amidohydrolase activity"/>
    <property type="evidence" value="ECO:0007669"/>
    <property type="project" value="UniProtKB-EC"/>
</dbReference>
<dbReference type="PANTHER" id="PTHR28583:SF1">
    <property type="entry name" value="ACID CERAMIDASE"/>
    <property type="match status" value="1"/>
</dbReference>
<dbReference type="OMA" id="MMHFRTL"/>
<name>A0A1S8A7H3_ROSNE</name>
<dbReference type="AlphaFoldDB" id="A0A1S8A7H3"/>
<dbReference type="STRING" id="77044.A0A1S8A7H3"/>
<gene>
    <name evidence="3" type="ORF">SAMD00023353_1500600</name>
</gene>
<evidence type="ECO:0000313" key="4">
    <source>
        <dbReference type="Proteomes" id="UP000054516"/>
    </source>
</evidence>
<dbReference type="OrthoDB" id="5273684at2759"/>
<evidence type="ECO:0000313" key="3">
    <source>
        <dbReference type="EMBL" id="GAW25885.1"/>
    </source>
</evidence>
<dbReference type="PANTHER" id="PTHR28583">
    <property type="entry name" value="ACID AMIDASE"/>
    <property type="match status" value="1"/>
</dbReference>
<dbReference type="Pfam" id="PF15508">
    <property type="entry name" value="NAAA-beta"/>
    <property type="match status" value="1"/>
</dbReference>
<proteinExistence type="predicted"/>